<feature type="compositionally biased region" description="Low complexity" evidence="1">
    <location>
        <begin position="57"/>
        <end position="74"/>
    </location>
</feature>
<dbReference type="HOGENOM" id="CLU_1070373_0_0_1"/>
<dbReference type="AlphaFoldDB" id="V5ELW9"/>
<protein>
    <submittedName>
        <fullName evidence="2">Uncharacterized protein</fullName>
    </submittedName>
</protein>
<dbReference type="Proteomes" id="UP000019377">
    <property type="component" value="Unassembled WGS sequence"/>
</dbReference>
<organism evidence="2 3">
    <name type="scientific">Kalmanozyma brasiliensis (strain GHG001)</name>
    <name type="common">Yeast</name>
    <name type="synonym">Pseudozyma brasiliensis</name>
    <dbReference type="NCBI Taxonomy" id="1365824"/>
    <lineage>
        <taxon>Eukaryota</taxon>
        <taxon>Fungi</taxon>
        <taxon>Dikarya</taxon>
        <taxon>Basidiomycota</taxon>
        <taxon>Ustilaginomycotina</taxon>
        <taxon>Ustilaginomycetes</taxon>
        <taxon>Ustilaginales</taxon>
        <taxon>Ustilaginaceae</taxon>
        <taxon>Kalmanozyma</taxon>
    </lineage>
</organism>
<reference evidence="3" key="1">
    <citation type="journal article" date="2013" name="Genome Announc.">
        <title>Draft genome sequence of Pseudozyma brasiliensis sp. nov. strain GHG001, a high producer of endo-1,4-xylanase isolated from an insect pest of sugarcane.</title>
        <authorList>
            <person name="Oliveira J.V.D.C."/>
            <person name="dos Santos R.A.C."/>
            <person name="Borges T.A."/>
            <person name="Riano-Pachon D.M."/>
            <person name="Goldman G.H."/>
        </authorList>
    </citation>
    <scope>NUCLEOTIDE SEQUENCE [LARGE SCALE GENOMIC DNA]</scope>
    <source>
        <strain evidence="3">GHG001</strain>
    </source>
</reference>
<name>V5ELW9_KALBG</name>
<proteinExistence type="predicted"/>
<sequence length="266" mass="27073">MADTENTSSNVAGSVSNSASSAYESVTSSAQGLLPKASSLIAEATGLAALQESYSDTPSQPQPAESSSSEPTQQDASSDDAPSKETHDVMARDDYTEENERGPSKSERPDQAQDKIGTEKGIPTTGGAGTTLSPDEDVQAAVKKNGGSKAAVGVDYSDQPCPTEDARRDEPTSKPAEGKTQFDDQEEKANGSSENSTGSSAQKSDSTAATSTDEGDGASEDAGSKVGFKDKLKGSAKVFAGKVTRNEDKVEAGKMLKAGGGAAGSS</sequence>
<feature type="region of interest" description="Disordered" evidence="1">
    <location>
        <begin position="51"/>
        <end position="266"/>
    </location>
</feature>
<dbReference type="eggNOG" id="ENOG502T3G3">
    <property type="taxonomic scope" value="Eukaryota"/>
</dbReference>
<evidence type="ECO:0000256" key="1">
    <source>
        <dbReference type="SAM" id="MobiDB-lite"/>
    </source>
</evidence>
<keyword evidence="3" id="KW-1185">Reference proteome</keyword>
<dbReference type="EMBL" id="KI545873">
    <property type="protein sequence ID" value="EST06075.1"/>
    <property type="molecule type" value="Genomic_DNA"/>
</dbReference>
<feature type="compositionally biased region" description="Basic and acidic residues" evidence="1">
    <location>
        <begin position="164"/>
        <end position="182"/>
    </location>
</feature>
<dbReference type="GeneID" id="27420195"/>
<dbReference type="OMA" id="SDQPCPT"/>
<feature type="region of interest" description="Disordered" evidence="1">
    <location>
        <begin position="1"/>
        <end position="30"/>
    </location>
</feature>
<dbReference type="OrthoDB" id="3268823at2759"/>
<evidence type="ECO:0000313" key="2">
    <source>
        <dbReference type="EMBL" id="EST06075.1"/>
    </source>
</evidence>
<gene>
    <name evidence="2" type="ORF">PSEUBRA_SCAF3g03580</name>
</gene>
<dbReference type="RefSeq" id="XP_016291064.1">
    <property type="nucleotide sequence ID" value="XM_016437517.1"/>
</dbReference>
<accession>V5ELW9</accession>
<feature type="compositionally biased region" description="Basic and acidic residues" evidence="1">
    <location>
        <begin position="81"/>
        <end position="118"/>
    </location>
</feature>
<evidence type="ECO:0000313" key="3">
    <source>
        <dbReference type="Proteomes" id="UP000019377"/>
    </source>
</evidence>
<feature type="compositionally biased region" description="Basic and acidic residues" evidence="1">
    <location>
        <begin position="244"/>
        <end position="254"/>
    </location>
</feature>
<feature type="compositionally biased region" description="Polar residues" evidence="1">
    <location>
        <begin position="190"/>
        <end position="212"/>
    </location>
</feature>